<dbReference type="Pfam" id="PF07562">
    <property type="entry name" value="NCD3G"/>
    <property type="match status" value="1"/>
</dbReference>
<evidence type="ECO:0000256" key="3">
    <source>
        <dbReference type="ARBA" id="ARBA00022692"/>
    </source>
</evidence>
<name>A0A8X8BQ13_POLSE</name>
<dbReference type="Proteomes" id="UP000886611">
    <property type="component" value="Unassembled WGS sequence"/>
</dbReference>
<protein>
    <submittedName>
        <fullName evidence="13">CASR protein</fullName>
    </submittedName>
</protein>
<dbReference type="SUPFAM" id="SSF53822">
    <property type="entry name" value="Periplasmic binding protein-like I"/>
    <property type="match status" value="4"/>
</dbReference>
<evidence type="ECO:0000256" key="6">
    <source>
        <dbReference type="ARBA" id="ARBA00023040"/>
    </source>
</evidence>
<evidence type="ECO:0000256" key="5">
    <source>
        <dbReference type="ARBA" id="ARBA00022989"/>
    </source>
</evidence>
<keyword evidence="7" id="KW-0472">Membrane</keyword>
<keyword evidence="9" id="KW-0325">Glycoprotein</keyword>
<keyword evidence="4" id="KW-0732">Signal</keyword>
<dbReference type="PRINTS" id="PR00592">
    <property type="entry name" value="CASENSINGR"/>
</dbReference>
<feature type="domain" description="GPCR family 3 nine cysteines" evidence="12">
    <location>
        <begin position="1353"/>
        <end position="1391"/>
    </location>
</feature>
<keyword evidence="3" id="KW-0812">Transmembrane</keyword>
<dbReference type="PANTHER" id="PTHR24061:SF418">
    <property type="entry name" value="C-FAMILY ODORANT RECEPTOR OLFCQ19-RELATED"/>
    <property type="match status" value="1"/>
</dbReference>
<evidence type="ECO:0000259" key="11">
    <source>
        <dbReference type="Pfam" id="PF01094"/>
    </source>
</evidence>
<reference evidence="13 14" key="1">
    <citation type="journal article" date="2021" name="Cell">
        <title>Tracing the genetic footprints of vertebrate landing in non-teleost ray-finned fishes.</title>
        <authorList>
            <person name="Bi X."/>
            <person name="Wang K."/>
            <person name="Yang L."/>
            <person name="Pan H."/>
            <person name="Jiang H."/>
            <person name="Wei Q."/>
            <person name="Fang M."/>
            <person name="Yu H."/>
            <person name="Zhu C."/>
            <person name="Cai Y."/>
            <person name="He Y."/>
            <person name="Gan X."/>
            <person name="Zeng H."/>
            <person name="Yu D."/>
            <person name="Zhu Y."/>
            <person name="Jiang H."/>
            <person name="Qiu Q."/>
            <person name="Yang H."/>
            <person name="Zhang Y.E."/>
            <person name="Wang W."/>
            <person name="Zhu M."/>
            <person name="He S."/>
            <person name="Zhang G."/>
        </authorList>
    </citation>
    <scope>NUCLEOTIDE SEQUENCE [LARGE SCALE GENOMIC DNA]</scope>
    <source>
        <strain evidence="13">Bchr_013</strain>
    </source>
</reference>
<sequence>MKPSQKKPGRNLEFTQVVEYRGRVSGWGACSAVRSDTVQASLPARENEPLVLHKKNVEETHRRGLVPVGKTKRAYYVLSEDRTEPSVGTTVPETYGLSPDQQVKHLQSWEYDPERSTREQAYALWETVGSWLKPFESTTLQIVQQWALTMAFAIEEINRDPTILPNITLGYRLFDNCMTLQVALRAATTLITGMDKVLMESDCNGPPPVVAIIGDPLSSHSIAISRILGLFRLPMVSYYATCSCLSNKLEYPSFFRTVPSDAFQVKAMVQLMKHYGWSWVGIIATEDDYGQYAAKSFQEEMNKFGCIAFIENLPVISERTKILQVVNTIKYSTAKVIVLFSTRVDDLVKEITEQNITGRQWIASESWSTATVLATEENFGAFGGTFGIAVRRGEIPGLKNFLLQINPNPVSMQNLATRFWEKMFDCEFKKNSSINNSSALPEVKYCTGSEDVRSKQTPYTDVSESRISYNIYKGVYALAHSLNKLASCENGKGPFENKSCASITNVQPWQLMHYLKVINFTTHLGERVAFDKNGDALAIYDIVNWQRDGSGKIEIKTVGVYDKAAITGQDLTLNEGDIFWNFPSGSILSAVKVVYQAQGRLTKKDSQCAVLIVSYVQRGKLAPNLDFSVFQWALTMAFAIEEINRDPTILPNITLGYRLFDNCMRLQVALRAATTLITGMDKVLTESDCNGPPPVVAVIGDPLSSHSIAISRILGLFRLPMVSYYATCSCLSNKLEYPSFFRTVPSDAFQVKAMVQLIKHYGWSWVGIIATEDDYGQYAAKSFQEEMSKFGCIAFTENLPVISERAKILQVVNTIKYSTAKVIVLFSTRVDAAPLVKEITEQNITGRQWIASEAWSTATVLATEENFGAFGGTFGIALRRGEIPGLKNFLLQINPNPVSMQNLATTFWEKMFDCKFKENLSMKNSSALPEVKYCTGSEDVRSKQTPYTDVSESRASYNIYKGVYALAHSLNKLASCENGKGPFENKSCASITNVQPWQLMHYLKGINFTTHLGERVAFDKNGDALAIYDIVNWQRDGSGKIDIKTVGVYDKAAITGQELTLNEGDIFWNFPSGSVSYFATCLCLSNKKEYPSFFRTIPSDAFQVTAMMEIIKHFKWTWVGLIASDDDYGQYAMRNFNEEMKAIGCLAFSETIPKIMTKEKLLRIVSVIKESTAKIIVAFSTGLEMSLLMKEMIHQNITDRQWIASEGWSTSTLLAARDNFNILGGTLGIAVHSGQMKGLTNFLLQVRPDLDPNNNLVMQFWETMFACKFVESGINESGSIIPNSKKCTGLESLEGTDTAYSDVSNSRISYNIYKAVYSLAHALHNLMACEHGKGPFENKSCANIASLQPWQCPQSICSASCLPGTRKAIRKGQPVCCFDCIPCANGEISMQNVALRAAATLTCGMDERILDYHCSGVPPVLAIVGDPISTHSIAISRILSLFHIPMVSYFASCPCLSNKQEYPTFFRTIPSDKFQIKVITEILKHYVWTWIGVIASDDDYGQYAVKTLSEEVQHFACIAFTETVTNVMEQMKVLYITDIIKQSTAKVIVVFTSAGDFTALINEIVNQNITGRQWIATDSWSDSQVLLEKDIFRSFGGTLGISFRKGEINGLQSFLYQIQPNSDPDNNLVLKFWETIFGCQFPENLQNLTGEPDANFCTGLEDITTTNTAYTDVTELRVSYNIYKAVYAIAHAIHDLMLCENGNGPFANRTCANIRDIQPWQVFHYLKKVNFTNHMGERIAFDENGDALAIYDIVNWQQGENGTIKAKKVGFYDQSLMAGQELFLNEEEIFWNFDTAKVK</sequence>
<dbReference type="GO" id="GO:0004930">
    <property type="term" value="F:G protein-coupled receptor activity"/>
    <property type="evidence" value="ECO:0007669"/>
    <property type="project" value="UniProtKB-KW"/>
</dbReference>
<dbReference type="CDD" id="cd06364">
    <property type="entry name" value="PBP1_CaSR"/>
    <property type="match status" value="2"/>
</dbReference>
<keyword evidence="5" id="KW-1133">Transmembrane helix</keyword>
<feature type="non-terminal residue" evidence="13">
    <location>
        <position position="1799"/>
    </location>
</feature>
<evidence type="ECO:0000259" key="12">
    <source>
        <dbReference type="Pfam" id="PF07562"/>
    </source>
</evidence>
<dbReference type="Pfam" id="PF01094">
    <property type="entry name" value="ANF_receptor"/>
    <property type="match status" value="4"/>
</dbReference>
<evidence type="ECO:0000313" key="13">
    <source>
        <dbReference type="EMBL" id="KAG2462794.1"/>
    </source>
</evidence>
<dbReference type="PRINTS" id="PR00248">
    <property type="entry name" value="GPCRMGR"/>
</dbReference>
<evidence type="ECO:0000256" key="1">
    <source>
        <dbReference type="ARBA" id="ARBA00004651"/>
    </source>
</evidence>
<dbReference type="InterPro" id="IPR028082">
    <property type="entry name" value="Peripla_BP_I"/>
</dbReference>
<dbReference type="InterPro" id="IPR001828">
    <property type="entry name" value="ANF_lig-bd_rcpt"/>
</dbReference>
<accession>A0A8X8BQ13</accession>
<feature type="domain" description="Receptor ligand binding region" evidence="11">
    <location>
        <begin position="632"/>
        <end position="1035"/>
    </location>
</feature>
<evidence type="ECO:0000256" key="4">
    <source>
        <dbReference type="ARBA" id="ARBA00022729"/>
    </source>
</evidence>
<comment type="caution">
    <text evidence="13">The sequence shown here is derived from an EMBL/GenBank/DDBJ whole genome shotgun (WGS) entry which is preliminary data.</text>
</comment>
<keyword evidence="14" id="KW-1185">Reference proteome</keyword>
<feature type="domain" description="Receptor ligand binding region" evidence="11">
    <location>
        <begin position="146"/>
        <end position="547"/>
    </location>
</feature>
<feature type="domain" description="Receptor ligand binding region" evidence="11">
    <location>
        <begin position="1406"/>
        <end position="1757"/>
    </location>
</feature>
<dbReference type="FunFam" id="3.40.50.2300:FF:000016">
    <property type="entry name" value="Taste 1 receptor member 2"/>
    <property type="match status" value="3"/>
</dbReference>
<feature type="non-terminal residue" evidence="13">
    <location>
        <position position="1"/>
    </location>
</feature>
<dbReference type="GO" id="GO:0005886">
    <property type="term" value="C:plasma membrane"/>
    <property type="evidence" value="ECO:0007669"/>
    <property type="project" value="UniProtKB-SubCell"/>
</dbReference>
<proteinExistence type="predicted"/>
<feature type="domain" description="Receptor ligand binding region" evidence="11">
    <location>
        <begin position="1075"/>
        <end position="1350"/>
    </location>
</feature>
<evidence type="ECO:0000313" key="14">
    <source>
        <dbReference type="Proteomes" id="UP000886611"/>
    </source>
</evidence>
<dbReference type="InterPro" id="IPR000337">
    <property type="entry name" value="GPCR_3"/>
</dbReference>
<dbReference type="FunFam" id="3.40.50.2300:FF:000125">
    <property type="entry name" value="Vomeronasal 2, receptor 88"/>
    <property type="match status" value="1"/>
</dbReference>
<evidence type="ECO:0000256" key="8">
    <source>
        <dbReference type="ARBA" id="ARBA00023170"/>
    </source>
</evidence>
<dbReference type="FunFam" id="3.40.50.2300:FF:000519">
    <property type="entry name" value="Vomeronasal 2 receptor, a18"/>
    <property type="match status" value="1"/>
</dbReference>
<evidence type="ECO:0000256" key="10">
    <source>
        <dbReference type="ARBA" id="ARBA00023224"/>
    </source>
</evidence>
<dbReference type="InterPro" id="IPR000068">
    <property type="entry name" value="GPCR_3_Ca_sens_rcpt-rel"/>
</dbReference>
<organism evidence="13 14">
    <name type="scientific">Polypterus senegalus</name>
    <name type="common">Senegal bichir</name>
    <dbReference type="NCBI Taxonomy" id="55291"/>
    <lineage>
        <taxon>Eukaryota</taxon>
        <taxon>Metazoa</taxon>
        <taxon>Chordata</taxon>
        <taxon>Craniata</taxon>
        <taxon>Vertebrata</taxon>
        <taxon>Euteleostomi</taxon>
        <taxon>Actinopterygii</taxon>
        <taxon>Polypteriformes</taxon>
        <taxon>Polypteridae</taxon>
        <taxon>Polypterus</taxon>
    </lineage>
</organism>
<comment type="subcellular location">
    <subcellularLocation>
        <location evidence="1">Cell membrane</location>
        <topology evidence="1">Multi-pass membrane protein</topology>
    </subcellularLocation>
</comment>
<keyword evidence="2" id="KW-1003">Cell membrane</keyword>
<dbReference type="Gene3D" id="3.40.50.2300">
    <property type="match status" value="8"/>
</dbReference>
<evidence type="ECO:0000256" key="7">
    <source>
        <dbReference type="ARBA" id="ARBA00023136"/>
    </source>
</evidence>
<keyword evidence="6" id="KW-0297">G-protein coupled receptor</keyword>
<keyword evidence="10" id="KW-0807">Transducer</keyword>
<gene>
    <name evidence="13" type="primary">Casr_5</name>
    <name evidence="13" type="ORF">GTO96_0000755</name>
</gene>
<keyword evidence="8" id="KW-0675">Receptor</keyword>
<dbReference type="InterPro" id="IPR011500">
    <property type="entry name" value="GPCR_3_9-Cys_dom"/>
</dbReference>
<evidence type="ECO:0000256" key="2">
    <source>
        <dbReference type="ARBA" id="ARBA00022475"/>
    </source>
</evidence>
<dbReference type="PANTHER" id="PTHR24061">
    <property type="entry name" value="CALCIUM-SENSING RECEPTOR-RELATED"/>
    <property type="match status" value="1"/>
</dbReference>
<evidence type="ECO:0000256" key="9">
    <source>
        <dbReference type="ARBA" id="ARBA00023180"/>
    </source>
</evidence>
<dbReference type="EMBL" id="JAATIS010004040">
    <property type="protein sequence ID" value="KAG2462794.1"/>
    <property type="molecule type" value="Genomic_DNA"/>
</dbReference>